<protein>
    <recommendedName>
        <fullName evidence="3">Methyltransferase FkbM domain-containing protein</fullName>
    </recommendedName>
</protein>
<accession>A0AAP6ZV87</accession>
<dbReference type="SUPFAM" id="SSF53335">
    <property type="entry name" value="S-adenosyl-L-methionine-dependent methyltransferases"/>
    <property type="match status" value="1"/>
</dbReference>
<evidence type="ECO:0000313" key="1">
    <source>
        <dbReference type="EMBL" id="NOJ70361.1"/>
    </source>
</evidence>
<organism evidence="1 2">
    <name type="scientific">Paenibacillus alvei</name>
    <name type="common">Bacillus alvei</name>
    <dbReference type="NCBI Taxonomy" id="44250"/>
    <lineage>
        <taxon>Bacteria</taxon>
        <taxon>Bacillati</taxon>
        <taxon>Bacillota</taxon>
        <taxon>Bacilli</taxon>
        <taxon>Bacillales</taxon>
        <taxon>Paenibacillaceae</taxon>
        <taxon>Paenibacillus</taxon>
    </lineage>
</organism>
<evidence type="ECO:0000313" key="2">
    <source>
        <dbReference type="Proteomes" id="UP000552038"/>
    </source>
</evidence>
<reference evidence="1 2" key="1">
    <citation type="submission" date="2020-05" db="EMBL/GenBank/DDBJ databases">
        <title>Whole genome sequencing and identification of novel metabolites from Paenibacillus alvei strain JR949.</title>
        <authorList>
            <person name="Rajendhran J."/>
            <person name="Sree Pranav P."/>
            <person name="Mahalakshmi B."/>
            <person name="Karthikeyan R."/>
        </authorList>
    </citation>
    <scope>NUCLEOTIDE SEQUENCE [LARGE SCALE GENOMIC DNA]</scope>
    <source>
        <strain evidence="1 2">JR949</strain>
    </source>
</reference>
<dbReference type="RefSeq" id="WP_171415850.1">
    <property type="nucleotide sequence ID" value="NZ_JABFOR010000006.1"/>
</dbReference>
<dbReference type="AlphaFoldDB" id="A0AAP6ZV87"/>
<dbReference type="EMBL" id="JABFOR010000006">
    <property type="protein sequence ID" value="NOJ70361.1"/>
    <property type="molecule type" value="Genomic_DNA"/>
</dbReference>
<gene>
    <name evidence="1" type="ORF">HMI46_07335</name>
</gene>
<name>A0AAP6ZV87_PAEAL</name>
<evidence type="ECO:0008006" key="3">
    <source>
        <dbReference type="Google" id="ProtNLM"/>
    </source>
</evidence>
<dbReference type="Proteomes" id="UP000552038">
    <property type="component" value="Unassembled WGS sequence"/>
</dbReference>
<comment type="caution">
    <text evidence="1">The sequence shown here is derived from an EMBL/GenBank/DDBJ whole genome shotgun (WGS) entry which is preliminary data.</text>
</comment>
<sequence length="71" mass="7713">MIYALASDRDEASAAFFINAEYSGTSTAIPSPRFQACHVKSITIDSLMAGLPLAGQKLLFKIDVEGYEEKL</sequence>
<proteinExistence type="predicted"/>
<dbReference type="InterPro" id="IPR029063">
    <property type="entry name" value="SAM-dependent_MTases_sf"/>
</dbReference>